<dbReference type="Proteomes" id="UP001596289">
    <property type="component" value="Unassembled WGS sequence"/>
</dbReference>
<organism evidence="1 2">
    <name type="scientific">Loigolactobacillus jiayinensis</name>
    <dbReference type="NCBI Taxonomy" id="2486016"/>
    <lineage>
        <taxon>Bacteria</taxon>
        <taxon>Bacillati</taxon>
        <taxon>Bacillota</taxon>
        <taxon>Bacilli</taxon>
        <taxon>Lactobacillales</taxon>
        <taxon>Lactobacillaceae</taxon>
        <taxon>Loigolactobacillus</taxon>
    </lineage>
</organism>
<dbReference type="RefSeq" id="WP_125554221.1">
    <property type="nucleotide sequence ID" value="NZ_JBHSSL010000087.1"/>
</dbReference>
<accession>A0ABW1RHN2</accession>
<evidence type="ECO:0000313" key="2">
    <source>
        <dbReference type="Proteomes" id="UP001596289"/>
    </source>
</evidence>
<evidence type="ECO:0000313" key="1">
    <source>
        <dbReference type="EMBL" id="MFC6171037.1"/>
    </source>
</evidence>
<proteinExistence type="predicted"/>
<gene>
    <name evidence="1" type="ORF">ACFQGP_10725</name>
</gene>
<comment type="caution">
    <text evidence="1">The sequence shown here is derived from an EMBL/GenBank/DDBJ whole genome shotgun (WGS) entry which is preliminary data.</text>
</comment>
<name>A0ABW1RHN2_9LACO</name>
<protein>
    <submittedName>
        <fullName evidence="1">Uncharacterized protein</fullName>
    </submittedName>
</protein>
<dbReference type="EMBL" id="JBHSSL010000087">
    <property type="protein sequence ID" value="MFC6171037.1"/>
    <property type="molecule type" value="Genomic_DNA"/>
</dbReference>
<reference evidence="2" key="1">
    <citation type="journal article" date="2019" name="Int. J. Syst. Evol. Microbiol.">
        <title>The Global Catalogue of Microorganisms (GCM) 10K type strain sequencing project: providing services to taxonomists for standard genome sequencing and annotation.</title>
        <authorList>
            <consortium name="The Broad Institute Genomics Platform"/>
            <consortium name="The Broad Institute Genome Sequencing Center for Infectious Disease"/>
            <person name="Wu L."/>
            <person name="Ma J."/>
        </authorList>
    </citation>
    <scope>NUCLEOTIDE SEQUENCE [LARGE SCALE GENOMIC DNA]</scope>
    <source>
        <strain evidence="2">CCM 8904</strain>
    </source>
</reference>
<keyword evidence="2" id="KW-1185">Reference proteome</keyword>
<sequence>MKQVFNGYLHGAERVLLAPAPAEFHLELNFGVGQQPTLYLPTDNRRQYPVKLVVTRQHLQLQAHQSQRWSVPELVAPCLVIDCTTVGFSWQLGEQTDIVKLVRLPEQRLVILASKRPLDYQVIITSN</sequence>